<dbReference type="EMBL" id="VKAD01000001">
    <property type="protein sequence ID" value="TXR53929.1"/>
    <property type="molecule type" value="Genomic_DNA"/>
</dbReference>
<evidence type="ECO:0000313" key="2">
    <source>
        <dbReference type="Proteomes" id="UP000321764"/>
    </source>
</evidence>
<gene>
    <name evidence="1" type="ORF">FME95_05090</name>
</gene>
<sequence length="337" mass="38212">MNAPSLSGFLSLIGTEYQLFDLGVQVRRIPKNTLEILDHGFRYPQPHLGFAWLAIFTWQADALERNNLWFLKLPLDEQGCLLPAVHGELVRRLYQAIQTKDNDERRRLLSDHGFQFTPDNNKMAAMHSAVTHQLNLPASPYLAPAMDYFLQTETDIDWTKLGLQGLSDLVERCLPKHEQQLIDNLEKIEDAPLIALVNQMQHRRISEPMALALCDEALRRNIDELTEATLRGISQAENLPAITELFQTQLAENSISLESLLILITYYPKLFKDIDFACQRMTQLSTRVDRKSFSKVLTNLAMQDELDGLVIKILSSATLTEPLANALSDTIKSAAKK</sequence>
<comment type="caution">
    <text evidence="1">The sequence shown here is derived from an EMBL/GenBank/DDBJ whole genome shotgun (WGS) entry which is preliminary data.</text>
</comment>
<keyword evidence="2" id="KW-1185">Reference proteome</keyword>
<evidence type="ECO:0000313" key="1">
    <source>
        <dbReference type="EMBL" id="TXR53929.1"/>
    </source>
</evidence>
<proteinExistence type="predicted"/>
<dbReference type="Proteomes" id="UP000321764">
    <property type="component" value="Unassembled WGS sequence"/>
</dbReference>
<reference evidence="1 2" key="1">
    <citation type="submission" date="2019-07" db="EMBL/GenBank/DDBJ databases">
        <title>Reinekea sp. strain SSH23 genome sequencing and assembly.</title>
        <authorList>
            <person name="Kim I."/>
        </authorList>
    </citation>
    <scope>NUCLEOTIDE SEQUENCE [LARGE SCALE GENOMIC DNA]</scope>
    <source>
        <strain evidence="1 2">SSH23</strain>
    </source>
</reference>
<dbReference type="Pfam" id="PF12069">
    <property type="entry name" value="DUF3549"/>
    <property type="match status" value="1"/>
</dbReference>
<accession>A0A5C8Z9H2</accession>
<dbReference type="RefSeq" id="WP_147713328.1">
    <property type="nucleotide sequence ID" value="NZ_VKAD01000001.1"/>
</dbReference>
<dbReference type="InterPro" id="IPR021936">
    <property type="entry name" value="DUF3549"/>
</dbReference>
<dbReference type="AlphaFoldDB" id="A0A5C8Z9H2"/>
<dbReference type="OrthoDB" id="5597089at2"/>
<name>A0A5C8Z9H2_9GAMM</name>
<organism evidence="1 2">
    <name type="scientific">Reinekea thalattae</name>
    <dbReference type="NCBI Taxonomy" id="2593301"/>
    <lineage>
        <taxon>Bacteria</taxon>
        <taxon>Pseudomonadati</taxon>
        <taxon>Pseudomonadota</taxon>
        <taxon>Gammaproteobacteria</taxon>
        <taxon>Oceanospirillales</taxon>
        <taxon>Saccharospirillaceae</taxon>
        <taxon>Reinekea</taxon>
    </lineage>
</organism>
<protein>
    <submittedName>
        <fullName evidence="1">DUF3549 family protein</fullName>
    </submittedName>
</protein>